<dbReference type="GO" id="GO:0009055">
    <property type="term" value="F:electron transfer activity"/>
    <property type="evidence" value="ECO:0007669"/>
    <property type="project" value="InterPro"/>
</dbReference>
<evidence type="ECO:0000256" key="1">
    <source>
        <dbReference type="ARBA" id="ARBA00004651"/>
    </source>
</evidence>
<keyword evidence="2" id="KW-1003">Cell membrane</keyword>
<feature type="domain" description="Cytochrome b561 bacterial/Ni-hydrogenase" evidence="7">
    <location>
        <begin position="19"/>
        <end position="201"/>
    </location>
</feature>
<dbReference type="InterPro" id="IPR011577">
    <property type="entry name" value="Cyt_b561_bac/Ni-Hgenase"/>
</dbReference>
<evidence type="ECO:0000256" key="5">
    <source>
        <dbReference type="ARBA" id="ARBA00023136"/>
    </source>
</evidence>
<dbReference type="Proteomes" id="UP000230790">
    <property type="component" value="Unassembled WGS sequence"/>
</dbReference>
<dbReference type="Pfam" id="PF01292">
    <property type="entry name" value="Ni_hydr_CYTB"/>
    <property type="match status" value="1"/>
</dbReference>
<dbReference type="InterPro" id="IPR016174">
    <property type="entry name" value="Di-haem_cyt_TM"/>
</dbReference>
<feature type="transmembrane region" description="Helical" evidence="6">
    <location>
        <begin position="65"/>
        <end position="84"/>
    </location>
</feature>
<dbReference type="GO" id="GO:0005886">
    <property type="term" value="C:plasma membrane"/>
    <property type="evidence" value="ECO:0007669"/>
    <property type="project" value="UniProtKB-SubCell"/>
</dbReference>
<accession>A0A2M8Q8E1</accession>
<gene>
    <name evidence="8" type="ORF">CUN48_15640</name>
</gene>
<evidence type="ECO:0000313" key="8">
    <source>
        <dbReference type="EMBL" id="PJF46077.1"/>
    </source>
</evidence>
<proteinExistence type="predicted"/>
<keyword evidence="5 6" id="KW-0472">Membrane</keyword>
<feature type="non-terminal residue" evidence="8">
    <location>
        <position position="203"/>
    </location>
</feature>
<reference evidence="8 9" key="1">
    <citation type="submission" date="2017-11" db="EMBL/GenBank/DDBJ databases">
        <title>Evolution of Phototrophy in the Chloroflexi Phylum Driven by Horizontal Gene Transfer.</title>
        <authorList>
            <person name="Ward L.M."/>
            <person name="Hemp J."/>
            <person name="Shih P.M."/>
            <person name="Mcglynn S.E."/>
            <person name="Fischer W."/>
        </authorList>
    </citation>
    <scope>NUCLEOTIDE SEQUENCE [LARGE SCALE GENOMIC DNA]</scope>
    <source>
        <strain evidence="8">JP3_7</strain>
    </source>
</reference>
<feature type="transmembrane region" description="Helical" evidence="6">
    <location>
        <begin position="26"/>
        <end position="45"/>
    </location>
</feature>
<dbReference type="SUPFAM" id="SSF81342">
    <property type="entry name" value="Transmembrane di-heme cytochromes"/>
    <property type="match status" value="1"/>
</dbReference>
<sequence>MNFFRSCENANHSEEKLLRYRVGQRLVHAVLATSFLMLLFSGLMVLWPPLLLWVRSVAPDISPGLIHRIGAVLFMAVPMLYLLVDRCGARQLLVESFTYDKDDIEWLKHAWRYFMGHAVGMPPQGRLNAGQKLHHAGVVIFSATVVFSGLALWFGKGYLGPAGLALAATIHGLSMLVLTVLLVGHLYFTFVYKALSAMTTGYV</sequence>
<protein>
    <recommendedName>
        <fullName evidence="7">Cytochrome b561 bacterial/Ni-hydrogenase domain-containing protein</fullName>
    </recommendedName>
</protein>
<dbReference type="InterPro" id="IPR051817">
    <property type="entry name" value="FDH_cytochrome_b556_subunit"/>
</dbReference>
<keyword evidence="4 6" id="KW-1133">Transmembrane helix</keyword>
<dbReference type="EMBL" id="PGTN01000490">
    <property type="protein sequence ID" value="PJF46077.1"/>
    <property type="molecule type" value="Genomic_DNA"/>
</dbReference>
<evidence type="ECO:0000256" key="2">
    <source>
        <dbReference type="ARBA" id="ARBA00022475"/>
    </source>
</evidence>
<evidence type="ECO:0000313" key="9">
    <source>
        <dbReference type="Proteomes" id="UP000230790"/>
    </source>
</evidence>
<keyword evidence="3 6" id="KW-0812">Transmembrane</keyword>
<evidence type="ECO:0000259" key="7">
    <source>
        <dbReference type="Pfam" id="PF01292"/>
    </source>
</evidence>
<evidence type="ECO:0000256" key="3">
    <source>
        <dbReference type="ARBA" id="ARBA00022692"/>
    </source>
</evidence>
<comment type="caution">
    <text evidence="8">The sequence shown here is derived from an EMBL/GenBank/DDBJ whole genome shotgun (WGS) entry which is preliminary data.</text>
</comment>
<dbReference type="GO" id="GO:0009061">
    <property type="term" value="P:anaerobic respiration"/>
    <property type="evidence" value="ECO:0007669"/>
    <property type="project" value="TreeGrafter"/>
</dbReference>
<dbReference type="Gene3D" id="1.20.950.20">
    <property type="entry name" value="Transmembrane di-heme cytochromes, Chain C"/>
    <property type="match status" value="1"/>
</dbReference>
<evidence type="ECO:0000256" key="6">
    <source>
        <dbReference type="SAM" id="Phobius"/>
    </source>
</evidence>
<feature type="transmembrane region" description="Helical" evidence="6">
    <location>
        <begin position="166"/>
        <end position="188"/>
    </location>
</feature>
<dbReference type="GO" id="GO:0022904">
    <property type="term" value="P:respiratory electron transport chain"/>
    <property type="evidence" value="ECO:0007669"/>
    <property type="project" value="InterPro"/>
</dbReference>
<dbReference type="GO" id="GO:0009326">
    <property type="term" value="C:formate dehydrogenase complex"/>
    <property type="evidence" value="ECO:0007669"/>
    <property type="project" value="TreeGrafter"/>
</dbReference>
<feature type="transmembrane region" description="Helical" evidence="6">
    <location>
        <begin position="136"/>
        <end position="154"/>
    </location>
</feature>
<name>A0A2M8Q8E1_9CHLR</name>
<dbReference type="PANTHER" id="PTHR30074:SF5">
    <property type="entry name" value="FORMATE DEHYDROGENASE, NITRATE-INDUCIBLE, CYTOCHROME B556(FDN) SUBUNIT"/>
    <property type="match status" value="1"/>
</dbReference>
<dbReference type="GO" id="GO:0036397">
    <property type="term" value="F:formate dehydrogenase (quinone) activity"/>
    <property type="evidence" value="ECO:0007669"/>
    <property type="project" value="TreeGrafter"/>
</dbReference>
<evidence type="ECO:0000256" key="4">
    <source>
        <dbReference type="ARBA" id="ARBA00022989"/>
    </source>
</evidence>
<organism evidence="8 9">
    <name type="scientific">Candidatus Thermofonsia Clade 3 bacterium</name>
    <dbReference type="NCBI Taxonomy" id="2364212"/>
    <lineage>
        <taxon>Bacteria</taxon>
        <taxon>Bacillati</taxon>
        <taxon>Chloroflexota</taxon>
        <taxon>Candidatus Thermofontia</taxon>
        <taxon>Candidatus Thermofonsia Clade 3</taxon>
    </lineage>
</organism>
<dbReference type="AlphaFoldDB" id="A0A2M8Q8E1"/>
<dbReference type="GO" id="GO:0015944">
    <property type="term" value="P:formate oxidation"/>
    <property type="evidence" value="ECO:0007669"/>
    <property type="project" value="TreeGrafter"/>
</dbReference>
<dbReference type="PANTHER" id="PTHR30074">
    <property type="entry name" value="FORMATE DEHYDROGENASE, NITRATE-INDUCIBLE, CYTOCHROME B556 FDN SUBUNIT"/>
    <property type="match status" value="1"/>
</dbReference>
<comment type="subcellular location">
    <subcellularLocation>
        <location evidence="1">Cell membrane</location>
        <topology evidence="1">Multi-pass membrane protein</topology>
    </subcellularLocation>
</comment>